<evidence type="ECO:0000313" key="3">
    <source>
        <dbReference type="Proteomes" id="UP000324974"/>
    </source>
</evidence>
<evidence type="ECO:0000313" key="2">
    <source>
        <dbReference type="EMBL" id="QEL14416.1"/>
    </source>
</evidence>
<dbReference type="AlphaFoldDB" id="A0A5C1A8S4"/>
<dbReference type="KEGG" id="lrs:PX52LOC_01304"/>
<dbReference type="RefSeq" id="WP_149109307.1">
    <property type="nucleotide sequence ID" value="NZ_CP042425.1"/>
</dbReference>
<organism evidence="2 3">
    <name type="scientific">Limnoglobus roseus</name>
    <dbReference type="NCBI Taxonomy" id="2598579"/>
    <lineage>
        <taxon>Bacteria</taxon>
        <taxon>Pseudomonadati</taxon>
        <taxon>Planctomycetota</taxon>
        <taxon>Planctomycetia</taxon>
        <taxon>Gemmatales</taxon>
        <taxon>Gemmataceae</taxon>
        <taxon>Limnoglobus</taxon>
    </lineage>
</organism>
<keyword evidence="1" id="KW-0175">Coiled coil</keyword>
<evidence type="ECO:0000256" key="1">
    <source>
        <dbReference type="SAM" id="Coils"/>
    </source>
</evidence>
<accession>A0A5C1A8S4</accession>
<protein>
    <submittedName>
        <fullName evidence="2">Uncharacterized protein</fullName>
    </submittedName>
</protein>
<keyword evidence="3" id="KW-1185">Reference proteome</keyword>
<feature type="coiled-coil region" evidence="1">
    <location>
        <begin position="109"/>
        <end position="146"/>
    </location>
</feature>
<gene>
    <name evidence="2" type="ORF">PX52LOC_01304</name>
</gene>
<sequence>MGLDFQANWKAAKELLKKNDVEIPKMAVTDRIKLYTMHRKSIGELFDQLDTAVGKPDPPQARKLFDQLKGKVQAFVKAGVDLKDELQKKNEKNKADVLNTALDRVSGLVEVARAVVTELEDKKKQTEMTEQKIKDWEAKLAEMNRLYSNNVMKKVQNMPLALPDLAVKFKNLREKKVEPAMKQKFNRSTFVPMEEEFLQLMKQLTDFENFLKEAMEQSKIYLEPLRTYMKRPGMEKLVHTEAFKNAKDNCDSSNDHFQKSAKLLLEAKQAANLTKSKMTEYEKNN</sequence>
<dbReference type="Proteomes" id="UP000324974">
    <property type="component" value="Chromosome"/>
</dbReference>
<proteinExistence type="predicted"/>
<reference evidence="3" key="1">
    <citation type="submission" date="2019-08" db="EMBL/GenBank/DDBJ databases">
        <title>Limnoglobus roseus gen. nov., sp. nov., a novel freshwater planctomycete with a giant genome from the family Gemmataceae.</title>
        <authorList>
            <person name="Kulichevskaya I.S."/>
            <person name="Naumoff D.G."/>
            <person name="Miroshnikov K."/>
            <person name="Ivanova A."/>
            <person name="Philippov D.A."/>
            <person name="Hakobyan A."/>
            <person name="Rijpstra I.C."/>
            <person name="Sinninghe Damste J.S."/>
            <person name="Liesack W."/>
            <person name="Dedysh S.N."/>
        </authorList>
    </citation>
    <scope>NUCLEOTIDE SEQUENCE [LARGE SCALE GENOMIC DNA]</scope>
    <source>
        <strain evidence="3">PX52</strain>
    </source>
</reference>
<name>A0A5C1A8S4_9BACT</name>
<dbReference type="EMBL" id="CP042425">
    <property type="protein sequence ID" value="QEL14416.1"/>
    <property type="molecule type" value="Genomic_DNA"/>
</dbReference>